<dbReference type="InterPro" id="IPR037121">
    <property type="entry name" value="Ribosomal_bL25_C"/>
</dbReference>
<dbReference type="InterPro" id="IPR029751">
    <property type="entry name" value="Ribosomal_L25_dom"/>
</dbReference>
<evidence type="ECO:0000256" key="3">
    <source>
        <dbReference type="ARBA" id="ARBA00022980"/>
    </source>
</evidence>
<evidence type="ECO:0000256" key="1">
    <source>
        <dbReference type="ARBA" id="ARBA00022730"/>
    </source>
</evidence>
<protein>
    <recommendedName>
        <fullName evidence="5">Large ribosomal subunit protein bL25</fullName>
    </recommendedName>
    <alternativeName>
        <fullName evidence="5">General stress protein CTC</fullName>
    </alternativeName>
</protein>
<evidence type="ECO:0000313" key="8">
    <source>
        <dbReference type="EMBL" id="OGY57308.1"/>
    </source>
</evidence>
<feature type="domain" description="Large ribosomal subunit protein bL25 beta" evidence="7">
    <location>
        <begin position="96"/>
        <end position="179"/>
    </location>
</feature>
<dbReference type="GO" id="GO:0022625">
    <property type="term" value="C:cytosolic large ribosomal subunit"/>
    <property type="evidence" value="ECO:0007669"/>
    <property type="project" value="TreeGrafter"/>
</dbReference>
<dbReference type="EMBL" id="MHIU01000038">
    <property type="protein sequence ID" value="OGY57308.1"/>
    <property type="molecule type" value="Genomic_DNA"/>
</dbReference>
<comment type="caution">
    <text evidence="8">The sequence shown here is derived from an EMBL/GenBank/DDBJ whole genome shotgun (WGS) entry which is preliminary data.</text>
</comment>
<dbReference type="Pfam" id="PF14693">
    <property type="entry name" value="Ribosomal_TL5_C"/>
    <property type="match status" value="1"/>
</dbReference>
<evidence type="ECO:0000256" key="2">
    <source>
        <dbReference type="ARBA" id="ARBA00022884"/>
    </source>
</evidence>
<feature type="domain" description="Large ribosomal subunit protein bL25 L25" evidence="6">
    <location>
        <begin position="3"/>
        <end position="88"/>
    </location>
</feature>
<reference evidence="8 9" key="1">
    <citation type="journal article" date="2016" name="Nat. Commun.">
        <title>Thousands of microbial genomes shed light on interconnected biogeochemical processes in an aquifer system.</title>
        <authorList>
            <person name="Anantharaman K."/>
            <person name="Brown C.T."/>
            <person name="Hug L.A."/>
            <person name="Sharon I."/>
            <person name="Castelle C.J."/>
            <person name="Probst A.J."/>
            <person name="Thomas B.C."/>
            <person name="Singh A."/>
            <person name="Wilkins M.J."/>
            <person name="Karaoz U."/>
            <person name="Brodie E.L."/>
            <person name="Williams K.H."/>
            <person name="Hubbard S.S."/>
            <person name="Banfield J.F."/>
        </authorList>
    </citation>
    <scope>NUCLEOTIDE SEQUENCE [LARGE SCALE GENOMIC DNA]</scope>
</reference>
<dbReference type="InterPro" id="IPR020056">
    <property type="entry name" value="Rbsml_bL25/Gln-tRNA_synth_N"/>
</dbReference>
<dbReference type="InterPro" id="IPR011035">
    <property type="entry name" value="Ribosomal_bL25/Gln-tRNA_synth"/>
</dbReference>
<dbReference type="AlphaFoldDB" id="A0A1G1YY69"/>
<dbReference type="SUPFAM" id="SSF50715">
    <property type="entry name" value="Ribosomal protein L25-like"/>
    <property type="match status" value="1"/>
</dbReference>
<dbReference type="NCBIfam" id="TIGR00731">
    <property type="entry name" value="bL25_bact_ctc"/>
    <property type="match status" value="1"/>
</dbReference>
<dbReference type="GO" id="GO:0006412">
    <property type="term" value="P:translation"/>
    <property type="evidence" value="ECO:0007669"/>
    <property type="project" value="UniProtKB-UniRule"/>
</dbReference>
<comment type="subunit">
    <text evidence="5">Part of the 50S ribosomal subunit; part of the 5S rRNA/L5/L18/L25 subcomplex. Contacts the 5S rRNA. Binds to the 5S rRNA independently of L5 and L18.</text>
</comment>
<comment type="function">
    <text evidence="5">This is one of the proteins that binds to the 5S RNA in the ribosome where it forms part of the central protuberance.</text>
</comment>
<comment type="similarity">
    <text evidence="5">Belongs to the bacterial ribosomal protein bL25 family. CTC subfamily.</text>
</comment>
<dbReference type="Gene3D" id="2.170.120.20">
    <property type="entry name" value="Ribosomal protein L25, beta domain"/>
    <property type="match status" value="1"/>
</dbReference>
<evidence type="ECO:0000256" key="4">
    <source>
        <dbReference type="ARBA" id="ARBA00023274"/>
    </source>
</evidence>
<dbReference type="Pfam" id="PF01386">
    <property type="entry name" value="Ribosomal_L25p"/>
    <property type="match status" value="1"/>
</dbReference>
<dbReference type="Proteomes" id="UP000178651">
    <property type="component" value="Unassembled WGS sequence"/>
</dbReference>
<evidence type="ECO:0000313" key="9">
    <source>
        <dbReference type="Proteomes" id="UP000178651"/>
    </source>
</evidence>
<keyword evidence="2 5" id="KW-0694">RNA-binding</keyword>
<dbReference type="GO" id="GO:0008097">
    <property type="term" value="F:5S rRNA binding"/>
    <property type="evidence" value="ECO:0007669"/>
    <property type="project" value="InterPro"/>
</dbReference>
<dbReference type="CDD" id="cd00495">
    <property type="entry name" value="Ribosomal_L25_TL5_CTC"/>
    <property type="match status" value="1"/>
</dbReference>
<dbReference type="Gene3D" id="2.40.240.10">
    <property type="entry name" value="Ribosomal Protein L25, Chain P"/>
    <property type="match status" value="1"/>
</dbReference>
<evidence type="ECO:0000256" key="5">
    <source>
        <dbReference type="HAMAP-Rule" id="MF_01334"/>
    </source>
</evidence>
<organism evidence="8 9">
    <name type="scientific">Candidatus Colwellbacteria bacterium RIFCSPHIGHO2_02_FULL_43_15</name>
    <dbReference type="NCBI Taxonomy" id="1797686"/>
    <lineage>
        <taxon>Bacteria</taxon>
        <taxon>Candidatus Colwelliibacteriota</taxon>
    </lineage>
</organism>
<gene>
    <name evidence="5" type="primary">rplY</name>
    <name evidence="5" type="synonym">ctc</name>
    <name evidence="8" type="ORF">A3D47_01645</name>
</gene>
<proteinExistence type="inferred from homology"/>
<keyword evidence="1 5" id="KW-0699">rRNA-binding</keyword>
<dbReference type="GO" id="GO:0003735">
    <property type="term" value="F:structural constituent of ribosome"/>
    <property type="evidence" value="ECO:0007669"/>
    <property type="project" value="InterPro"/>
</dbReference>
<dbReference type="InterPro" id="IPR020057">
    <property type="entry name" value="Ribosomal_bL25_b-dom"/>
</dbReference>
<keyword evidence="4 5" id="KW-0687">Ribonucleoprotein</keyword>
<dbReference type="PANTHER" id="PTHR33284:SF1">
    <property type="entry name" value="RIBOSOMAL PROTEIN L25_GLN-TRNA SYNTHETASE, ANTI-CODON-BINDING DOMAIN-CONTAINING PROTEIN"/>
    <property type="match status" value="1"/>
</dbReference>
<keyword evidence="3 5" id="KW-0689">Ribosomal protein</keyword>
<evidence type="ECO:0000259" key="6">
    <source>
        <dbReference type="Pfam" id="PF01386"/>
    </source>
</evidence>
<dbReference type="PANTHER" id="PTHR33284">
    <property type="entry name" value="RIBOSOMAL PROTEIN L25/GLN-TRNA SYNTHETASE, ANTI-CODON-BINDING DOMAIN-CONTAINING PROTEIN"/>
    <property type="match status" value="1"/>
</dbReference>
<sequence length="219" mass="24112">MELKVEKRDLLGKKVESLRKQGLLPAELYGHGVANSHLSINTREFEKIYKEAGENTVINVTIDGSVKPVLIQDVQFHPVSGDIESVDFYEVRMDEEIEAAVPLEFVGESQVVKDGLGVFIEAMDEIEVEAYPSDIPKKIVVDISVLKAVGDSIYVKDLSITGKFTIKVDPETVIASIAELEKEEEVAAPEITPDQVVVETEEKKAVREAAKATKGEDES</sequence>
<dbReference type="InterPro" id="IPR001021">
    <property type="entry name" value="Ribosomal_bL25_long"/>
</dbReference>
<dbReference type="InterPro" id="IPR020930">
    <property type="entry name" value="Ribosomal_uL5_bac-type"/>
</dbReference>
<name>A0A1G1YY69_9BACT</name>
<evidence type="ECO:0000259" key="7">
    <source>
        <dbReference type="Pfam" id="PF14693"/>
    </source>
</evidence>
<accession>A0A1G1YY69</accession>
<dbReference type="HAMAP" id="MF_01334">
    <property type="entry name" value="Ribosomal_bL25_CTC"/>
    <property type="match status" value="1"/>
</dbReference>